<evidence type="ECO:0000313" key="2">
    <source>
        <dbReference type="Proteomes" id="UP000009102"/>
    </source>
</evidence>
<organism evidence="1 2">
    <name type="scientific">Halothiobacillus neapolitanus (strain ATCC 23641 / DSM 15147 / CIP 104769 / NCIMB 8539 / c2)</name>
    <name type="common">Thiobacillus neapolitanus</name>
    <dbReference type="NCBI Taxonomy" id="555778"/>
    <lineage>
        <taxon>Bacteria</taxon>
        <taxon>Pseudomonadati</taxon>
        <taxon>Pseudomonadota</taxon>
        <taxon>Gammaproteobacteria</taxon>
        <taxon>Chromatiales</taxon>
        <taxon>Halothiobacillaceae</taxon>
        <taxon>Halothiobacillus</taxon>
    </lineage>
</organism>
<dbReference type="InterPro" id="IPR049204">
    <property type="entry name" value="DUF6858"/>
</dbReference>
<keyword evidence="2" id="KW-1185">Reference proteome</keyword>
<dbReference type="Proteomes" id="UP000009102">
    <property type="component" value="Chromosome"/>
</dbReference>
<gene>
    <name evidence="1" type="ordered locus">Hneap_2028</name>
</gene>
<dbReference type="eggNOG" id="ENOG5031Y5N">
    <property type="taxonomic scope" value="Bacteria"/>
</dbReference>
<dbReference type="EMBL" id="CP001801">
    <property type="protein sequence ID" value="ACX96850.1"/>
    <property type="molecule type" value="Genomic_DNA"/>
</dbReference>
<dbReference type="AlphaFoldDB" id="D0KVM0"/>
<sequence length="130" mass="14451">MQQTHFDEKYPVYELTLPKSETTAVSASDIISRLKANVDSNPSAAFIGLFDHFAHTKNLPEGEIADGILAAQHIIFCFGIKLPGPRVMAVRPRSIGVTEFADQFVINFMEPPMPMATNAMESWVNALRDR</sequence>
<evidence type="ECO:0000313" key="1">
    <source>
        <dbReference type="EMBL" id="ACX96850.1"/>
    </source>
</evidence>
<dbReference type="Pfam" id="PF21651">
    <property type="entry name" value="DUF6858"/>
    <property type="match status" value="1"/>
</dbReference>
<dbReference type="STRING" id="555778.Hneap_2028"/>
<protein>
    <submittedName>
        <fullName evidence="1">Uncharacterized protein</fullName>
    </submittedName>
</protein>
<name>D0KVM0_HALNC</name>
<dbReference type="HOGENOM" id="CLU_1937128_0_0_6"/>
<reference evidence="1 2" key="1">
    <citation type="submission" date="2009-10" db="EMBL/GenBank/DDBJ databases">
        <title>Complete sequence of Halothiobacillus neapolitanus c2.</title>
        <authorList>
            <consortium name="US DOE Joint Genome Institute"/>
            <person name="Lucas S."/>
            <person name="Copeland A."/>
            <person name="Lapidus A."/>
            <person name="Glavina del Rio T."/>
            <person name="Tice H."/>
            <person name="Bruce D."/>
            <person name="Goodwin L."/>
            <person name="Pitluck S."/>
            <person name="Davenport K."/>
            <person name="Brettin T."/>
            <person name="Detter J.C."/>
            <person name="Han C."/>
            <person name="Tapia R."/>
            <person name="Larimer F."/>
            <person name="Land M."/>
            <person name="Hauser L."/>
            <person name="Kyrpides N."/>
            <person name="Mikhailova N."/>
            <person name="Kerfeld C."/>
            <person name="Cannon G."/>
            <person name="Heinhort S."/>
        </authorList>
    </citation>
    <scope>NUCLEOTIDE SEQUENCE [LARGE SCALE GENOMIC DNA]</scope>
    <source>
        <strain evidence="2">ATCC 23641 / c2</strain>
    </source>
</reference>
<dbReference type="OrthoDB" id="597829at2"/>
<accession>D0KVM0</accession>
<dbReference type="RefSeq" id="WP_012824882.1">
    <property type="nucleotide sequence ID" value="NC_013422.1"/>
</dbReference>
<dbReference type="KEGG" id="hna:Hneap_2028"/>
<proteinExistence type="predicted"/>